<comment type="subcellular location">
    <subcellularLocation>
        <location evidence="1">Cell membrane</location>
        <topology evidence="1">Multi-pass membrane protein</topology>
    </subcellularLocation>
</comment>
<name>A0A429YFG8_9HYPH</name>
<reference evidence="10 11" key="1">
    <citation type="submission" date="2018-12" db="EMBL/GenBank/DDBJ databases">
        <title>Mesorhizobium carbonis sp. nov., isolated from coal mine water.</title>
        <authorList>
            <person name="Xin W."/>
            <person name="Xu Z."/>
            <person name="Xiang F."/>
            <person name="Zhang J."/>
            <person name="Xi L."/>
            <person name="Liu J."/>
        </authorList>
    </citation>
    <scope>NUCLEOTIDE SEQUENCE [LARGE SCALE GENOMIC DNA]</scope>
    <source>
        <strain evidence="10 11">B2.3</strain>
    </source>
</reference>
<evidence type="ECO:0000256" key="5">
    <source>
        <dbReference type="ARBA" id="ARBA00022989"/>
    </source>
</evidence>
<evidence type="ECO:0000313" key="10">
    <source>
        <dbReference type="EMBL" id="RST80200.1"/>
    </source>
</evidence>
<dbReference type="GO" id="GO:0005886">
    <property type="term" value="C:plasma membrane"/>
    <property type="evidence" value="ECO:0007669"/>
    <property type="project" value="UniProtKB-SubCell"/>
</dbReference>
<protein>
    <submittedName>
        <fullName evidence="10">DUF421 domain-containing protein</fullName>
    </submittedName>
</protein>
<dbReference type="InterPro" id="IPR048454">
    <property type="entry name" value="YetF_N"/>
</dbReference>
<evidence type="ECO:0000256" key="7">
    <source>
        <dbReference type="SAM" id="Phobius"/>
    </source>
</evidence>
<evidence type="ECO:0000256" key="2">
    <source>
        <dbReference type="ARBA" id="ARBA00006448"/>
    </source>
</evidence>
<dbReference type="OrthoDB" id="9793799at2"/>
<evidence type="ECO:0000313" key="11">
    <source>
        <dbReference type="Proteomes" id="UP000278398"/>
    </source>
</evidence>
<feature type="transmembrane region" description="Helical" evidence="7">
    <location>
        <begin position="44"/>
        <end position="63"/>
    </location>
</feature>
<dbReference type="RefSeq" id="WP_126702580.1">
    <property type="nucleotide sequence ID" value="NZ_RWKW01000145.1"/>
</dbReference>
<comment type="similarity">
    <text evidence="2">Belongs to the UPF0702 family.</text>
</comment>
<dbReference type="InterPro" id="IPR007353">
    <property type="entry name" value="DUF421"/>
</dbReference>
<evidence type="ECO:0000256" key="3">
    <source>
        <dbReference type="ARBA" id="ARBA00022475"/>
    </source>
</evidence>
<evidence type="ECO:0000259" key="8">
    <source>
        <dbReference type="Pfam" id="PF04239"/>
    </source>
</evidence>
<keyword evidence="6 7" id="KW-0472">Membrane</keyword>
<feature type="transmembrane region" description="Helical" evidence="7">
    <location>
        <begin position="69"/>
        <end position="91"/>
    </location>
</feature>
<dbReference type="Gene3D" id="3.30.240.20">
    <property type="entry name" value="bsu07140 like domains"/>
    <property type="match status" value="1"/>
</dbReference>
<keyword evidence="5 7" id="KW-1133">Transmembrane helix</keyword>
<evidence type="ECO:0000259" key="9">
    <source>
        <dbReference type="Pfam" id="PF20730"/>
    </source>
</evidence>
<keyword evidence="11" id="KW-1185">Reference proteome</keyword>
<comment type="caution">
    <text evidence="10">The sequence shown here is derived from an EMBL/GenBank/DDBJ whole genome shotgun (WGS) entry which is preliminary data.</text>
</comment>
<keyword evidence="3" id="KW-1003">Cell membrane</keyword>
<dbReference type="Pfam" id="PF20730">
    <property type="entry name" value="YetF_N"/>
    <property type="match status" value="1"/>
</dbReference>
<dbReference type="EMBL" id="RWKW01000145">
    <property type="protein sequence ID" value="RST80200.1"/>
    <property type="molecule type" value="Genomic_DNA"/>
</dbReference>
<dbReference type="InterPro" id="IPR023090">
    <property type="entry name" value="UPF0702_alpha/beta_dom_sf"/>
</dbReference>
<keyword evidence="4 7" id="KW-0812">Transmembrane</keyword>
<evidence type="ECO:0000256" key="6">
    <source>
        <dbReference type="ARBA" id="ARBA00023136"/>
    </source>
</evidence>
<evidence type="ECO:0000256" key="1">
    <source>
        <dbReference type="ARBA" id="ARBA00004651"/>
    </source>
</evidence>
<dbReference type="Pfam" id="PF04239">
    <property type="entry name" value="DUF421"/>
    <property type="match status" value="1"/>
</dbReference>
<evidence type="ECO:0000256" key="4">
    <source>
        <dbReference type="ARBA" id="ARBA00022692"/>
    </source>
</evidence>
<feature type="domain" description="YetF C-terminal" evidence="8">
    <location>
        <begin position="93"/>
        <end position="158"/>
    </location>
</feature>
<proteinExistence type="inferred from homology"/>
<feature type="transmembrane region" description="Helical" evidence="7">
    <location>
        <begin position="13"/>
        <end position="32"/>
    </location>
</feature>
<dbReference type="Proteomes" id="UP000278398">
    <property type="component" value="Unassembled WGS sequence"/>
</dbReference>
<dbReference type="PANTHER" id="PTHR34582">
    <property type="entry name" value="UPF0702 TRANSMEMBRANE PROTEIN YCAP"/>
    <property type="match status" value="1"/>
</dbReference>
<feature type="domain" description="YetF-like N-terminal transmembrane" evidence="9">
    <location>
        <begin position="18"/>
        <end position="89"/>
    </location>
</feature>
<dbReference type="AlphaFoldDB" id="A0A429YFG8"/>
<accession>A0A429YFG8</accession>
<dbReference type="PANTHER" id="PTHR34582:SF6">
    <property type="entry name" value="UPF0702 TRANSMEMBRANE PROTEIN YCAP"/>
    <property type="match status" value="1"/>
</dbReference>
<sequence length="161" mass="17078">MDWSDMFFQGWQGIVRTLVVGLLAYACLVLFLRVSGKRTLAKLNAFDLVVTVALGSTLSAILMQQSIGLAQGVAALALLILMQYLVTFLSVRSSGFARFVRSEPALLARDGAYCRGTMLRQRVTEEEVTSAIRASGAAGVEATSAVILESDGTISVIGASA</sequence>
<organism evidence="10 11">
    <name type="scientific">Aquibium carbonis</name>
    <dbReference type="NCBI Taxonomy" id="2495581"/>
    <lineage>
        <taxon>Bacteria</taxon>
        <taxon>Pseudomonadati</taxon>
        <taxon>Pseudomonadota</taxon>
        <taxon>Alphaproteobacteria</taxon>
        <taxon>Hyphomicrobiales</taxon>
        <taxon>Phyllobacteriaceae</taxon>
        <taxon>Aquibium</taxon>
    </lineage>
</organism>
<gene>
    <name evidence="10" type="ORF">EJC49_24665</name>
</gene>